<evidence type="ECO:0000313" key="1">
    <source>
        <dbReference type="EMBL" id="PLT46025.1"/>
    </source>
</evidence>
<reference evidence="1 2" key="1">
    <citation type="submission" date="2017-05" db="EMBL/GenBank/DDBJ databases">
        <title>Functional genome analysis of Paenibacillus pasadenensis strain R16: insights on endophytic life style and antifungal activity.</title>
        <authorList>
            <person name="Passera A."/>
            <person name="Marcolungo L."/>
            <person name="Casati P."/>
            <person name="Brasca M."/>
            <person name="Quaglino F."/>
            <person name="Delledonne M."/>
        </authorList>
    </citation>
    <scope>NUCLEOTIDE SEQUENCE [LARGE SCALE GENOMIC DNA]</scope>
    <source>
        <strain evidence="1 2">R16</strain>
    </source>
</reference>
<accession>A0A2N5N6T2</accession>
<protein>
    <submittedName>
        <fullName evidence="1">Uncharacterized protein</fullName>
    </submittedName>
</protein>
<organism evidence="1 2">
    <name type="scientific">Paenibacillus pasadenensis</name>
    <dbReference type="NCBI Taxonomy" id="217090"/>
    <lineage>
        <taxon>Bacteria</taxon>
        <taxon>Bacillati</taxon>
        <taxon>Bacillota</taxon>
        <taxon>Bacilli</taxon>
        <taxon>Bacillales</taxon>
        <taxon>Paenibacillaceae</taxon>
        <taxon>Paenibacillus</taxon>
    </lineage>
</organism>
<name>A0A2N5N6T2_9BACL</name>
<proteinExistence type="predicted"/>
<sequence length="85" mass="8937">MSAYEAYAEEKQRLDALVEEGRLIEEIREDLDGAVIRFSAAPGAARGTGEDAALGLRIGTADARKHAAVLLIRQLAVGEAGGEAD</sequence>
<keyword evidence="2" id="KW-1185">Reference proteome</keyword>
<evidence type="ECO:0000313" key="2">
    <source>
        <dbReference type="Proteomes" id="UP000234789"/>
    </source>
</evidence>
<dbReference type="AlphaFoldDB" id="A0A2N5N6T2"/>
<gene>
    <name evidence="1" type="ORF">B8V81_4456</name>
</gene>
<dbReference type="EMBL" id="NFEZ01000004">
    <property type="protein sequence ID" value="PLT46025.1"/>
    <property type="molecule type" value="Genomic_DNA"/>
</dbReference>
<comment type="caution">
    <text evidence="1">The sequence shown here is derived from an EMBL/GenBank/DDBJ whole genome shotgun (WGS) entry which is preliminary data.</text>
</comment>
<dbReference type="Proteomes" id="UP000234789">
    <property type="component" value="Unassembled WGS sequence"/>
</dbReference>
<dbReference type="RefSeq" id="WP_028597286.1">
    <property type="nucleotide sequence ID" value="NZ_BIMM01000059.1"/>
</dbReference>
<dbReference type="OrthoDB" id="2655672at2"/>